<sequence>MELQKSGQPFDKDLKLSNCQEPNHDLEALILALLFRENVMNSITNRPELPLKDELQRLEAIWLICMDYVISMLPHTLQSKIKITRPCEILLPTAVPHQEPIGVPPSEILLLVVRPSRDASSIVSCQICRASFGSTRAPRPAYNVLSYAWGDPSKTRHIKLDGKDIEVAESLESALQHFRHQEKPQLVWVDPLCIDHRNGQNRGSSPEYLRYISSGAKRIIIWLGNKYDDAEEVFEFLETLKSLRPNDQPILIQQFFRNARVAARLKSFIKLLERPWWDRAGLLLRLMRGCKVTIQCGNESADWESFLQMFSILHEKGQMMSNVNLRHLASLTHAIYIVPCEIIEDLPIYWKNSEGLHINIGAFLSNLERVFAGPKPDVNWVLALFKVSSHLGPILTRLAETLCSSSINRRLVANSAERKLSHDNLPESSLKKSVGESIGDVQVEIPVYSPQNEEPSTATDQGNMESWPSNTTTAGLRNLESQCWLRVLGALVTRLRRTAGAVIRDTTGGELGHHQIIYEPLNPAAKVFRILQINPSDQLASPIYCELIPVDMDALNALSIHKCPFILSYDFVETTEENIIFLNGNRKLIDCDQFALLRDLRDSSIPTFLWLESLCINQDNPDEKSLQADLKALISQYSARILTKSDEQPKIYQQLSTQNHEIRVLNLLPASDLRAPIECTLQTISLRDEVKFKALSYVWGDPSITTIILLNGKMFPVTTNLEAALRRFRDPDNVVAIWADAICINQNNLLERGEQVQLMDRIYLYADEVLAWLGEEADNSDVGMDAIEKWAHWAISMRDKTVENLAQIKDDIPDAFDKDIASAIWHILNRPFWTRIWIIQEVVLAQELYLVCGTKKISWELFKETLNCWFKLSGTSHLHNYSSEEWKVMNSISMRDAISMMSLRNCGPSGWKLRDIAEYCIGHQATDPRDKIYGLYGVASDSSALITPDYTKAVDEVYHSFTCAVIEHDNGLDIIRAAGWGLPRIDTDIKLPSWVPDWRGKGDNCPMPLGVSYQAGRDTRPFVRFIGSSKTLRTLGTSCGEILDFQRGGVFSCGRLWASFYKKDIQRTYRTGIPMLQAFFRTIVLDRDWENRRLTSDSEPFFDLAAAFLFSLGLTNQKPSETEDNRKSSETGHGHAYEVHESGNEPDYVHYFRIWLGQEIAGRSDQSILEPFLGPLNAKSTIIWPEPSNMERGTRPEESGMRRRRLPGTSHLERGKRHFMNFTTMVNSRMFRRCIFRTSNGYMGVGPPGLEKGDIVVVLYGCSVPVLLRRVKDRYALIGECFVQGLMDGEGINAGEGVTQGFIII</sequence>
<dbReference type="Pfam" id="PF26639">
    <property type="entry name" value="Het-6_barrel"/>
    <property type="match status" value="1"/>
</dbReference>
<evidence type="ECO:0000256" key="1">
    <source>
        <dbReference type="SAM" id="MobiDB-lite"/>
    </source>
</evidence>
<evidence type="ECO:0000259" key="2">
    <source>
        <dbReference type="Pfam" id="PF06985"/>
    </source>
</evidence>
<feature type="domain" description="Heterokaryon incompatibility" evidence="2">
    <location>
        <begin position="142"/>
        <end position="280"/>
    </location>
</feature>
<dbReference type="PANTHER" id="PTHR24148:SF82">
    <property type="entry name" value="HETEROKARYON INCOMPATIBILITY DOMAIN-CONTAINING PROTEIN"/>
    <property type="match status" value="1"/>
</dbReference>
<gene>
    <name evidence="3" type="ORF">GQX73_g7923</name>
</gene>
<reference evidence="3 4" key="1">
    <citation type="submission" date="2019-12" db="EMBL/GenBank/DDBJ databases">
        <title>Draft genome sequence of the ascomycete Xylaria multiplex DSM 110363.</title>
        <authorList>
            <person name="Buettner E."/>
            <person name="Kellner H."/>
        </authorList>
    </citation>
    <scope>NUCLEOTIDE SEQUENCE [LARGE SCALE GENOMIC DNA]</scope>
    <source>
        <strain evidence="3 4">DSM 110363</strain>
    </source>
</reference>
<feature type="compositionally biased region" description="Polar residues" evidence="1">
    <location>
        <begin position="449"/>
        <end position="469"/>
    </location>
</feature>
<dbReference type="InParanoid" id="A0A7C8MNK4"/>
<comment type="caution">
    <text evidence="3">The sequence shown here is derived from an EMBL/GenBank/DDBJ whole genome shotgun (WGS) entry which is preliminary data.</text>
</comment>
<accession>A0A7C8MNK4</accession>
<organism evidence="3 4">
    <name type="scientific">Xylaria multiplex</name>
    <dbReference type="NCBI Taxonomy" id="323545"/>
    <lineage>
        <taxon>Eukaryota</taxon>
        <taxon>Fungi</taxon>
        <taxon>Dikarya</taxon>
        <taxon>Ascomycota</taxon>
        <taxon>Pezizomycotina</taxon>
        <taxon>Sordariomycetes</taxon>
        <taxon>Xylariomycetidae</taxon>
        <taxon>Xylariales</taxon>
        <taxon>Xylariaceae</taxon>
        <taxon>Xylaria</taxon>
    </lineage>
</organism>
<protein>
    <recommendedName>
        <fullName evidence="2">Heterokaryon incompatibility domain-containing protein</fullName>
    </recommendedName>
</protein>
<name>A0A7C8MNK4_9PEZI</name>
<keyword evidence="4" id="KW-1185">Reference proteome</keyword>
<dbReference type="Pfam" id="PF06985">
    <property type="entry name" value="HET"/>
    <property type="match status" value="2"/>
</dbReference>
<evidence type="ECO:0000313" key="3">
    <source>
        <dbReference type="EMBL" id="KAF2965631.1"/>
    </source>
</evidence>
<proteinExistence type="predicted"/>
<feature type="domain" description="Heterokaryon incompatibility" evidence="2">
    <location>
        <begin position="692"/>
        <end position="841"/>
    </location>
</feature>
<dbReference type="Proteomes" id="UP000481858">
    <property type="component" value="Unassembled WGS sequence"/>
</dbReference>
<dbReference type="OrthoDB" id="5386682at2759"/>
<dbReference type="InterPro" id="IPR010730">
    <property type="entry name" value="HET"/>
</dbReference>
<feature type="region of interest" description="Disordered" evidence="1">
    <location>
        <begin position="448"/>
        <end position="469"/>
    </location>
</feature>
<feature type="compositionally biased region" description="Basic and acidic residues" evidence="1">
    <location>
        <begin position="1120"/>
        <end position="1141"/>
    </location>
</feature>
<dbReference type="EMBL" id="WUBL01000109">
    <property type="protein sequence ID" value="KAF2965631.1"/>
    <property type="molecule type" value="Genomic_DNA"/>
</dbReference>
<evidence type="ECO:0000313" key="4">
    <source>
        <dbReference type="Proteomes" id="UP000481858"/>
    </source>
</evidence>
<dbReference type="PANTHER" id="PTHR24148">
    <property type="entry name" value="ANKYRIN REPEAT DOMAIN-CONTAINING PROTEIN 39 HOMOLOG-RELATED"/>
    <property type="match status" value="1"/>
</dbReference>
<feature type="region of interest" description="Disordered" evidence="1">
    <location>
        <begin position="1117"/>
        <end position="1141"/>
    </location>
</feature>
<dbReference type="InterPro" id="IPR052895">
    <property type="entry name" value="HetReg/Transcr_Mod"/>
</dbReference>